<feature type="domain" description="Tyrosine specific protein phosphatases" evidence="1">
    <location>
        <begin position="115"/>
        <end position="166"/>
    </location>
</feature>
<evidence type="ECO:0000313" key="3">
    <source>
        <dbReference type="Proteomes" id="UP000444174"/>
    </source>
</evidence>
<comment type="caution">
    <text evidence="2">The sequence shown here is derived from an EMBL/GenBank/DDBJ whole genome shotgun (WGS) entry which is preliminary data.</text>
</comment>
<keyword evidence="3" id="KW-1185">Reference proteome</keyword>
<dbReference type="Proteomes" id="UP000444174">
    <property type="component" value="Unassembled WGS sequence"/>
</dbReference>
<gene>
    <name evidence="2" type="ORF">GFB49_11900</name>
</gene>
<protein>
    <submittedName>
        <fullName evidence="2">Protein phosphatase</fullName>
    </submittedName>
</protein>
<dbReference type="PROSITE" id="PS50056">
    <property type="entry name" value="TYR_PHOSPHATASE_2"/>
    <property type="match status" value="1"/>
</dbReference>
<dbReference type="InterPro" id="IPR029021">
    <property type="entry name" value="Prot-tyrosine_phosphatase-like"/>
</dbReference>
<proteinExistence type="predicted"/>
<dbReference type="AlphaFoldDB" id="A0A843YE20"/>
<evidence type="ECO:0000313" key="2">
    <source>
        <dbReference type="EMBL" id="MQQ09161.1"/>
    </source>
</evidence>
<dbReference type="SUPFAM" id="SSF52799">
    <property type="entry name" value="(Phosphotyrosine protein) phosphatases II"/>
    <property type="match status" value="1"/>
</dbReference>
<evidence type="ECO:0000259" key="1">
    <source>
        <dbReference type="PROSITE" id="PS50056"/>
    </source>
</evidence>
<sequence>MTPGSQLREPGQATLTIHALSVANGSLALCRMPGETGHYRADLQDINDWKPGLVLSMTTGAEQEAVGALTLGADIQSMASRWFHLPVPRCGIPPSNVLFKWPKASHAARKALVGGGRVLVHAGCGSGRAGMAVLRLMIEVGEPPHAALNRLRSLDPLAVETDEQLAWAISARRV</sequence>
<reference evidence="2 3" key="1">
    <citation type="submission" date="2019-10" db="EMBL/GenBank/DDBJ databases">
        <title>Epibacterium sp. nov., isolated from seawater.</title>
        <authorList>
            <person name="Zhang X."/>
            <person name="Li N."/>
        </authorList>
    </citation>
    <scope>NUCLEOTIDE SEQUENCE [LARGE SCALE GENOMIC DNA]</scope>
    <source>
        <strain evidence="2 3">SM1979</strain>
    </source>
</reference>
<accession>A0A843YE20</accession>
<organism evidence="2 3">
    <name type="scientific">Tritonibacter litoralis</name>
    <dbReference type="NCBI Taxonomy" id="2662264"/>
    <lineage>
        <taxon>Bacteria</taxon>
        <taxon>Pseudomonadati</taxon>
        <taxon>Pseudomonadota</taxon>
        <taxon>Alphaproteobacteria</taxon>
        <taxon>Rhodobacterales</taxon>
        <taxon>Paracoccaceae</taxon>
        <taxon>Tritonibacter</taxon>
    </lineage>
</organism>
<name>A0A843YE20_9RHOB</name>
<dbReference type="InterPro" id="IPR000387">
    <property type="entry name" value="Tyr_Pase_dom"/>
</dbReference>
<dbReference type="Gene3D" id="3.90.190.10">
    <property type="entry name" value="Protein tyrosine phosphatase superfamily"/>
    <property type="match status" value="1"/>
</dbReference>
<dbReference type="EMBL" id="WIBF01000007">
    <property type="protein sequence ID" value="MQQ09161.1"/>
    <property type="molecule type" value="Genomic_DNA"/>
</dbReference>